<dbReference type="Pfam" id="PF07703">
    <property type="entry name" value="A2M_BRD"/>
    <property type="match status" value="1"/>
</dbReference>
<evidence type="ECO:0008006" key="6">
    <source>
        <dbReference type="Google" id="ProtNLM"/>
    </source>
</evidence>
<dbReference type="Proteomes" id="UP000319771">
    <property type="component" value="Unassembled WGS sequence"/>
</dbReference>
<name>A0A538U651_UNCEI</name>
<feature type="compositionally biased region" description="Basic residues" evidence="1">
    <location>
        <begin position="7"/>
        <end position="52"/>
    </location>
</feature>
<proteinExistence type="predicted"/>
<protein>
    <recommendedName>
        <fullName evidence="6">Alpha-2-macroglobulin domain-containing protein</fullName>
    </recommendedName>
</protein>
<reference evidence="4 5" key="1">
    <citation type="journal article" date="2019" name="Nat. Microbiol.">
        <title>Mediterranean grassland soil C-N compound turnover is dependent on rainfall and depth, and is mediated by genomically divergent microorganisms.</title>
        <authorList>
            <person name="Diamond S."/>
            <person name="Andeer P.F."/>
            <person name="Li Z."/>
            <person name="Crits-Christoph A."/>
            <person name="Burstein D."/>
            <person name="Anantharaman K."/>
            <person name="Lane K.R."/>
            <person name="Thomas B.C."/>
            <person name="Pan C."/>
            <person name="Northen T.R."/>
            <person name="Banfield J.F."/>
        </authorList>
    </citation>
    <scope>NUCLEOTIDE SEQUENCE [LARGE SCALE GENOMIC DNA]</scope>
    <source>
        <strain evidence="4">WS_11</strain>
    </source>
</reference>
<evidence type="ECO:0000313" key="4">
    <source>
        <dbReference type="EMBL" id="TMQ71374.1"/>
    </source>
</evidence>
<accession>A0A538U651</accession>
<feature type="compositionally biased region" description="Basic residues" evidence="1">
    <location>
        <begin position="232"/>
        <end position="241"/>
    </location>
</feature>
<feature type="non-terminal residue" evidence="4">
    <location>
        <position position="1070"/>
    </location>
</feature>
<feature type="compositionally biased region" description="Basic residues" evidence="1">
    <location>
        <begin position="202"/>
        <end position="214"/>
    </location>
</feature>
<evidence type="ECO:0000256" key="1">
    <source>
        <dbReference type="SAM" id="MobiDB-lite"/>
    </source>
</evidence>
<evidence type="ECO:0000259" key="3">
    <source>
        <dbReference type="SMART" id="SM01360"/>
    </source>
</evidence>
<dbReference type="GO" id="GO:0004866">
    <property type="term" value="F:endopeptidase inhibitor activity"/>
    <property type="evidence" value="ECO:0007669"/>
    <property type="project" value="InterPro"/>
</dbReference>
<dbReference type="InterPro" id="IPR001599">
    <property type="entry name" value="Macroglobln_a2"/>
</dbReference>
<sequence length="1070" mass="115490">MEAVRAPSRRGRLRAPAGRRRVARLLRPRRGQRERRRRQALRARLGRRRHPAAARPSPRRLDAHRHRRECAGLGDGRGAGVPQARVPRRRGPRPRGVRQRRRGPLPGRRRLLLRRAGVRGHGALQSVREPPGPRGVERRRGRRRRRRWRRLRARAQDRRGAHRRRRPRGAHLHAGAGGLRPPSHARGRGGGRGAPHGERAGQHHHGPRPVHAHRPAAGARRDRRAAGARGGHGPRPRRPAGRGRGDGEPRPGGLESARAPLHALDPAARRGAATLARSGSLIVRARADDARGNRITAEATVWVYDARVVDYAYRYSTLEAFTDRDRYQPGDTARILVNTDVRGARVLVSVEGRDLYQARVVPLTGNTGLVQVPLRPAYAPNVFVALHVRKGPDVQTRVLEIPVKAERHDLAITLAPDRERYRPGEAANVTIRTRDGRGAPVAAEVSLGVVDEAIYSLRADATPDPHDVFYGRRPNGVTTAVSFPVHYYGGASKGGREEPRRDFRDVAHWAPSVATDSTGQARVTFKWPDNLTTWRLTSRGATDAALVGRAVTKTLVSKDIVARLALPRQFVAGDAADLVSIVTNRTPGPLTGVREGLEASGLARLTGTASRTSDLPAAGESRGGWPVAIARDLPADADSARARFVFRARSKADADALELTAPVRAKAVALRPHGAGVLTEPRAAVTVALPGDLIRAGSTLALDLSPSPAAMCLGAVDWLYGSPYACTEQTVNAMLPACALLAAARQADVVVPGWSDPAARLAPHLDHLAALQHADGGWGWWQSGESDPYLTALAIDALAAATRLGLANAAADQALGRVPGHLMLMLGATRSRDGEAYVLAHVAPLLALEHGDERFPGLKDRLGELATSVYTARAELGDAALALAVTGEVALGRLDEAKALWARLETRARKDGAGLSWPSGDEEGWFGEAHENTGYALQAMLALDAHDPRAADVVRWLAARRRGAYWRCTRSTGPVAIALARYLEGHAAEMKPEMRLRVEWNGVVALERALTPADVFGGAALRVAIPGARLKPGPNTLTLTRDGTGTLYWAWEAKAMVPSPGPPSGAEKRL</sequence>
<dbReference type="SUPFAM" id="SSF48239">
    <property type="entry name" value="Terpenoid cyclases/Protein prenyltransferases"/>
    <property type="match status" value="1"/>
</dbReference>
<dbReference type="AlphaFoldDB" id="A0A538U651"/>
<dbReference type="Gene3D" id="1.50.10.20">
    <property type="match status" value="1"/>
</dbReference>
<feature type="compositionally biased region" description="Basic residues" evidence="1">
    <location>
        <begin position="86"/>
        <end position="118"/>
    </location>
</feature>
<feature type="domain" description="Alpha-2-macroglobulin bait region" evidence="2">
    <location>
        <begin position="318"/>
        <end position="457"/>
    </location>
</feature>
<feature type="compositionally biased region" description="Basic residues" evidence="1">
    <location>
        <begin position="160"/>
        <end position="171"/>
    </location>
</feature>
<feature type="domain" description="Alpha-2-macroglobulin" evidence="3">
    <location>
        <begin position="506"/>
        <end position="596"/>
    </location>
</feature>
<dbReference type="PANTHER" id="PTHR40094:SF1">
    <property type="entry name" value="UBIQUITIN DOMAIN-CONTAINING PROTEIN"/>
    <property type="match status" value="1"/>
</dbReference>
<dbReference type="PANTHER" id="PTHR40094">
    <property type="entry name" value="ALPHA-2-MACROGLOBULIN HOMOLOG"/>
    <property type="match status" value="1"/>
</dbReference>
<evidence type="ECO:0000313" key="5">
    <source>
        <dbReference type="Proteomes" id="UP000319771"/>
    </source>
</evidence>
<gene>
    <name evidence="4" type="ORF">E6K81_10200</name>
</gene>
<comment type="caution">
    <text evidence="4">The sequence shown here is derived from an EMBL/GenBank/DDBJ whole genome shotgun (WGS) entry which is preliminary data.</text>
</comment>
<evidence type="ECO:0000259" key="2">
    <source>
        <dbReference type="SMART" id="SM01359"/>
    </source>
</evidence>
<feature type="region of interest" description="Disordered" evidence="1">
    <location>
        <begin position="1"/>
        <end position="261"/>
    </location>
</feature>
<dbReference type="InterPro" id="IPR011625">
    <property type="entry name" value="A2M_N_BRD"/>
</dbReference>
<dbReference type="Pfam" id="PF00207">
    <property type="entry name" value="A2M"/>
    <property type="match status" value="1"/>
</dbReference>
<dbReference type="SMART" id="SM01359">
    <property type="entry name" value="A2M_N_2"/>
    <property type="match status" value="1"/>
</dbReference>
<dbReference type="InterPro" id="IPR008930">
    <property type="entry name" value="Terpenoid_cyclase/PrenylTrfase"/>
</dbReference>
<dbReference type="SMART" id="SM01360">
    <property type="entry name" value="A2M"/>
    <property type="match status" value="1"/>
</dbReference>
<dbReference type="InterPro" id="IPR051802">
    <property type="entry name" value="YfhM-like"/>
</dbReference>
<feature type="compositionally biased region" description="Basic residues" evidence="1">
    <location>
        <begin position="137"/>
        <end position="153"/>
    </location>
</feature>
<organism evidence="4 5">
    <name type="scientific">Eiseniibacteriota bacterium</name>
    <dbReference type="NCBI Taxonomy" id="2212470"/>
    <lineage>
        <taxon>Bacteria</taxon>
        <taxon>Candidatus Eiseniibacteriota</taxon>
    </lineage>
</organism>
<dbReference type="EMBL" id="VBPB01000166">
    <property type="protein sequence ID" value="TMQ71374.1"/>
    <property type="molecule type" value="Genomic_DNA"/>
</dbReference>